<evidence type="ECO:0000256" key="5">
    <source>
        <dbReference type="ARBA" id="ARBA00023002"/>
    </source>
</evidence>
<evidence type="ECO:0000256" key="2">
    <source>
        <dbReference type="ARBA" id="ARBA00010617"/>
    </source>
</evidence>
<keyword evidence="5 9" id="KW-0560">Oxidoreductase</keyword>
<protein>
    <recommendedName>
        <fullName evidence="13">Cytochrome P450 alkane hydroxylase</fullName>
    </recommendedName>
</protein>
<dbReference type="Pfam" id="PF00067">
    <property type="entry name" value="p450"/>
    <property type="match status" value="1"/>
</dbReference>
<dbReference type="InterPro" id="IPR047146">
    <property type="entry name" value="Cyt_P450_E_CYP52_fungi"/>
</dbReference>
<feature type="binding site" description="axial binding residue" evidence="8">
    <location>
        <position position="452"/>
    </location>
    <ligand>
        <name>heme</name>
        <dbReference type="ChEBI" id="CHEBI:30413"/>
    </ligand>
    <ligandPart>
        <name>Fe</name>
        <dbReference type="ChEBI" id="CHEBI:18248"/>
    </ligandPart>
</feature>
<gene>
    <name evidence="11" type="ORF">N0V89_008912</name>
</gene>
<dbReference type="InterPro" id="IPR001128">
    <property type="entry name" value="Cyt_P450"/>
</dbReference>
<dbReference type="PANTHER" id="PTHR24287">
    <property type="entry name" value="P450, PUTATIVE (EUROFUNG)-RELATED"/>
    <property type="match status" value="1"/>
</dbReference>
<dbReference type="InterPro" id="IPR036396">
    <property type="entry name" value="Cyt_P450_sf"/>
</dbReference>
<dbReference type="InterPro" id="IPR017972">
    <property type="entry name" value="Cyt_P450_CS"/>
</dbReference>
<comment type="cofactor">
    <cofactor evidence="1 8">
        <name>heme</name>
        <dbReference type="ChEBI" id="CHEBI:30413"/>
    </cofactor>
</comment>
<evidence type="ECO:0000256" key="3">
    <source>
        <dbReference type="ARBA" id="ARBA00022617"/>
    </source>
</evidence>
<dbReference type="PROSITE" id="PS00086">
    <property type="entry name" value="CYTOCHROME_P450"/>
    <property type="match status" value="1"/>
</dbReference>
<dbReference type="InterPro" id="IPR002402">
    <property type="entry name" value="Cyt_P450_E_grp-II"/>
</dbReference>
<dbReference type="OrthoDB" id="1470350at2759"/>
<dbReference type="InterPro" id="IPR002974">
    <property type="entry name" value="Cyt_P450_E_CYP52_ascomycetes"/>
</dbReference>
<evidence type="ECO:0000256" key="7">
    <source>
        <dbReference type="ARBA" id="ARBA00023033"/>
    </source>
</evidence>
<evidence type="ECO:0000256" key="8">
    <source>
        <dbReference type="PIRSR" id="PIRSR602402-1"/>
    </source>
</evidence>
<dbReference type="SUPFAM" id="SSF48264">
    <property type="entry name" value="Cytochrome P450"/>
    <property type="match status" value="1"/>
</dbReference>
<organism evidence="11 12">
    <name type="scientific">Didymosphaeria variabile</name>
    <dbReference type="NCBI Taxonomy" id="1932322"/>
    <lineage>
        <taxon>Eukaryota</taxon>
        <taxon>Fungi</taxon>
        <taxon>Dikarya</taxon>
        <taxon>Ascomycota</taxon>
        <taxon>Pezizomycotina</taxon>
        <taxon>Dothideomycetes</taxon>
        <taxon>Pleosporomycetidae</taxon>
        <taxon>Pleosporales</taxon>
        <taxon>Massarineae</taxon>
        <taxon>Didymosphaeriaceae</taxon>
        <taxon>Didymosphaeria</taxon>
    </lineage>
</organism>
<evidence type="ECO:0000256" key="6">
    <source>
        <dbReference type="ARBA" id="ARBA00023004"/>
    </source>
</evidence>
<comment type="similarity">
    <text evidence="2 9">Belongs to the cytochrome P450 family.</text>
</comment>
<keyword evidence="10" id="KW-1133">Transmembrane helix</keyword>
<dbReference type="GO" id="GO:0020037">
    <property type="term" value="F:heme binding"/>
    <property type="evidence" value="ECO:0007669"/>
    <property type="project" value="InterPro"/>
</dbReference>
<evidence type="ECO:0008006" key="13">
    <source>
        <dbReference type="Google" id="ProtNLM"/>
    </source>
</evidence>
<comment type="caution">
    <text evidence="11">The sequence shown here is derived from an EMBL/GenBank/DDBJ whole genome shotgun (WGS) entry which is preliminary data.</text>
</comment>
<keyword evidence="7 9" id="KW-0503">Monooxygenase</keyword>
<dbReference type="RefSeq" id="XP_056069221.1">
    <property type="nucleotide sequence ID" value="XM_056217665.1"/>
</dbReference>
<proteinExistence type="inferred from homology"/>
<dbReference type="CDD" id="cd11063">
    <property type="entry name" value="CYP52"/>
    <property type="match status" value="1"/>
</dbReference>
<keyword evidence="10" id="KW-0472">Membrane</keyword>
<feature type="transmembrane region" description="Helical" evidence="10">
    <location>
        <begin position="6"/>
        <end position="27"/>
    </location>
</feature>
<evidence type="ECO:0000256" key="1">
    <source>
        <dbReference type="ARBA" id="ARBA00001971"/>
    </source>
</evidence>
<keyword evidence="4 8" id="KW-0479">Metal-binding</keyword>
<evidence type="ECO:0000256" key="10">
    <source>
        <dbReference type="SAM" id="Phobius"/>
    </source>
</evidence>
<dbReference type="GeneID" id="80912442"/>
<dbReference type="Proteomes" id="UP001140513">
    <property type="component" value="Unassembled WGS sequence"/>
</dbReference>
<dbReference type="EMBL" id="JAPEUX010000006">
    <property type="protein sequence ID" value="KAJ4350291.1"/>
    <property type="molecule type" value="Genomic_DNA"/>
</dbReference>
<dbReference type="GO" id="GO:0016712">
    <property type="term" value="F:oxidoreductase activity, acting on paired donors, with incorporation or reduction of molecular oxygen, reduced flavin or flavoprotein as one donor, and incorporation of one atom of oxygen"/>
    <property type="evidence" value="ECO:0007669"/>
    <property type="project" value="InterPro"/>
</dbReference>
<keyword evidence="10" id="KW-0812">Transmembrane</keyword>
<dbReference type="PRINTS" id="PR00464">
    <property type="entry name" value="EP450II"/>
</dbReference>
<evidence type="ECO:0000313" key="12">
    <source>
        <dbReference type="Proteomes" id="UP001140513"/>
    </source>
</evidence>
<dbReference type="PRINTS" id="PR00385">
    <property type="entry name" value="P450"/>
</dbReference>
<name>A0A9W8XGM6_9PLEO</name>
<reference evidence="11" key="1">
    <citation type="submission" date="2022-10" db="EMBL/GenBank/DDBJ databases">
        <title>Tapping the CABI collections for fungal endophytes: first genome assemblies for Collariella, Neodidymelliopsis, Ascochyta clinopodiicola, Didymella pomorum, Didymosphaeria variabile, Neocosmospora piperis and Neocucurbitaria cava.</title>
        <authorList>
            <person name="Hill R."/>
        </authorList>
    </citation>
    <scope>NUCLEOTIDE SEQUENCE</scope>
    <source>
        <strain evidence="11">IMI 356815</strain>
    </source>
</reference>
<keyword evidence="12" id="KW-1185">Reference proteome</keyword>
<accession>A0A9W8XGM6</accession>
<evidence type="ECO:0000313" key="11">
    <source>
        <dbReference type="EMBL" id="KAJ4350291.1"/>
    </source>
</evidence>
<keyword evidence="3 8" id="KW-0349">Heme</keyword>
<dbReference type="GO" id="GO:0005506">
    <property type="term" value="F:iron ion binding"/>
    <property type="evidence" value="ECO:0007669"/>
    <property type="project" value="InterPro"/>
</dbReference>
<keyword evidence="6 8" id="KW-0408">Iron</keyword>
<dbReference type="Gene3D" id="1.10.630.10">
    <property type="entry name" value="Cytochrome P450"/>
    <property type="match status" value="1"/>
</dbReference>
<sequence>MGLGSSPITFVVAGALLSYILFTRLQLYLARRSFIRQNGCEPCPKRYNKEPLLGWDVVKENIANKNERKMLERNQKRFHDMGVNTFLNKMLYMPMIITCEPENIKTILSLKFKDYSFGNRKHAFGPLLGDGIFNSDGEKWHNSRHLLRPNFARDQIADLEAFDRHFKLMLKHIPRDGSTVDLQNLFFKLTIDSATEFLFNHSTNSLRMSEDDTNNEDAIFARAFQFAQDDIITRLRWNVFNFLRKNKEGEDALKICHAYVDKFVEQAIREHQAEKLAGKPDDDRYVFIKELVKQTNDKERIRNELMNILLAGRDTTASLLSNMFFQIALRPDIWAKLREEVASLEGRLPTYEELRNLKYLKWCLNESLRTHPVVPGNSRFAIKDTVLPLGGGADGKAPLFVNKGTIVAYSPYAMHRRTDFYGPDAEEYKPERWESLRPGWEYLPFNGGPRICLGQQYALTEASFVTVRLLQEFSKIESRDPNGGLWEEGLTLTVCSGNGVQVGLTPA</sequence>
<evidence type="ECO:0000256" key="4">
    <source>
        <dbReference type="ARBA" id="ARBA00022723"/>
    </source>
</evidence>
<dbReference type="PRINTS" id="PR01239">
    <property type="entry name" value="EP450IICYP52"/>
</dbReference>
<dbReference type="AlphaFoldDB" id="A0A9W8XGM6"/>
<dbReference type="PANTHER" id="PTHR24287:SF17">
    <property type="entry name" value="P450, PUTATIVE (EUROFUNG)-RELATED"/>
    <property type="match status" value="1"/>
</dbReference>
<evidence type="ECO:0000256" key="9">
    <source>
        <dbReference type="RuleBase" id="RU000461"/>
    </source>
</evidence>